<sequence length="196" mass="21668">MLPPDKSAAAGAFAAEYRERRENQAWRALSADEITALPEKIPSNWDRRYWQVRRQSYRKMVDLIGNDRQLKKPYRVVDMGAGFGWLAARLATGGHEVVALDLNLDDAFGLGAAQRLRQSAGLDLTLVQGAIEDPPFQQQQVDLLIYNASLHYASDIECCLSSGAVLLRQGGALIVMDSPVVDKATAPEWEGGRKLE</sequence>
<dbReference type="SUPFAM" id="SSF53335">
    <property type="entry name" value="S-adenosyl-L-methionine-dependent methyltransferases"/>
    <property type="match status" value="1"/>
</dbReference>
<evidence type="ECO:0000259" key="1">
    <source>
        <dbReference type="Pfam" id="PF08241"/>
    </source>
</evidence>
<dbReference type="Gene3D" id="3.40.50.150">
    <property type="entry name" value="Vaccinia Virus protein VP39"/>
    <property type="match status" value="1"/>
</dbReference>
<organism evidence="2">
    <name type="scientific">marine sediment metagenome</name>
    <dbReference type="NCBI Taxonomy" id="412755"/>
    <lineage>
        <taxon>unclassified sequences</taxon>
        <taxon>metagenomes</taxon>
        <taxon>ecological metagenomes</taxon>
    </lineage>
</organism>
<feature type="domain" description="Methyltransferase type 11" evidence="1">
    <location>
        <begin position="77"/>
        <end position="175"/>
    </location>
</feature>
<name>X0XKI6_9ZZZZ</name>
<dbReference type="AlphaFoldDB" id="X0XKI6"/>
<protein>
    <recommendedName>
        <fullName evidence="1">Methyltransferase type 11 domain-containing protein</fullName>
    </recommendedName>
</protein>
<dbReference type="Pfam" id="PF08241">
    <property type="entry name" value="Methyltransf_11"/>
    <property type="match status" value="1"/>
</dbReference>
<dbReference type="EMBL" id="BARS01034722">
    <property type="protein sequence ID" value="GAG25456.1"/>
    <property type="molecule type" value="Genomic_DNA"/>
</dbReference>
<comment type="caution">
    <text evidence="2">The sequence shown here is derived from an EMBL/GenBank/DDBJ whole genome shotgun (WGS) entry which is preliminary data.</text>
</comment>
<dbReference type="GO" id="GO:0008757">
    <property type="term" value="F:S-adenosylmethionine-dependent methyltransferase activity"/>
    <property type="evidence" value="ECO:0007669"/>
    <property type="project" value="InterPro"/>
</dbReference>
<proteinExistence type="predicted"/>
<reference evidence="2" key="1">
    <citation type="journal article" date="2014" name="Front. Microbiol.">
        <title>High frequency of phylogenetically diverse reductive dehalogenase-homologous genes in deep subseafloor sedimentary metagenomes.</title>
        <authorList>
            <person name="Kawai M."/>
            <person name="Futagami T."/>
            <person name="Toyoda A."/>
            <person name="Takaki Y."/>
            <person name="Nishi S."/>
            <person name="Hori S."/>
            <person name="Arai W."/>
            <person name="Tsubouchi T."/>
            <person name="Morono Y."/>
            <person name="Uchiyama I."/>
            <person name="Ito T."/>
            <person name="Fujiyama A."/>
            <person name="Inagaki F."/>
            <person name="Takami H."/>
        </authorList>
    </citation>
    <scope>NUCLEOTIDE SEQUENCE</scope>
    <source>
        <strain evidence="2">Expedition CK06-06</strain>
    </source>
</reference>
<evidence type="ECO:0000313" key="2">
    <source>
        <dbReference type="EMBL" id="GAG25456.1"/>
    </source>
</evidence>
<gene>
    <name evidence="2" type="ORF">S01H1_53605</name>
</gene>
<feature type="non-terminal residue" evidence="2">
    <location>
        <position position="196"/>
    </location>
</feature>
<dbReference type="CDD" id="cd02440">
    <property type="entry name" value="AdoMet_MTases"/>
    <property type="match status" value="1"/>
</dbReference>
<dbReference type="InterPro" id="IPR013216">
    <property type="entry name" value="Methyltransf_11"/>
</dbReference>
<accession>X0XKI6</accession>
<dbReference type="InterPro" id="IPR029063">
    <property type="entry name" value="SAM-dependent_MTases_sf"/>
</dbReference>